<feature type="compositionally biased region" description="Acidic residues" evidence="1">
    <location>
        <begin position="67"/>
        <end position="76"/>
    </location>
</feature>
<proteinExistence type="predicted"/>
<name>B9RY35_RICCO</name>
<feature type="region of interest" description="Disordered" evidence="1">
    <location>
        <begin position="67"/>
        <end position="89"/>
    </location>
</feature>
<sequence>MGSRVPVQDYNLRSANSFIGTSLHDLNNTVDSISHDPHHHRHHSNASPVDCMHESYRNSLPLDAVGVDDEEEEAAEEDRSTLDNTASSSSTPFDLLLTVEDVSPIESARSRFLQLIVDHFIIDHVIQVPDNEADYLSHSAQDNKLNKRKSGDVQYEGDPTYALPLMYVANMYESLVNDVNVRLASLNGIRDKTIGLALEAAGGLYRRIAKKFPKKGSCVFKRRELATSLETRTRFPELVIQEVKRVRFVVVNGLDVVEKPNNMSIEDAEWFKRLTGRNEVAVSSRDYKFYSPRHKYRRVASNVPGLPTLPATDSPPSMASAQGFRSPQTEQQPPAKHHVDSMSHQPQFHPIHQNHHQVHQSQHSTQFSQNHQCGTTSHLPEIAHANQSPNISQHMAYLQLQPLTGGHVGGRLHLMPASPAKFCDECGAPYLRETSKFCSECGTKRLGI</sequence>
<dbReference type="FunCoup" id="B9RY35">
    <property type="interactions" value="1880"/>
</dbReference>
<accession>B9RY35</accession>
<gene>
    <name evidence="2" type="ORF">RCOM_0814130</name>
</gene>
<feature type="region of interest" description="Disordered" evidence="1">
    <location>
        <begin position="30"/>
        <end position="52"/>
    </location>
</feature>
<dbReference type="STRING" id="3988.B9RY35"/>
<dbReference type="InterPro" id="IPR026319">
    <property type="entry name" value="ZC2HC1A/B-like"/>
</dbReference>
<organism evidence="2 3">
    <name type="scientific">Ricinus communis</name>
    <name type="common">Castor bean</name>
    <dbReference type="NCBI Taxonomy" id="3988"/>
    <lineage>
        <taxon>Eukaryota</taxon>
        <taxon>Viridiplantae</taxon>
        <taxon>Streptophyta</taxon>
        <taxon>Embryophyta</taxon>
        <taxon>Tracheophyta</taxon>
        <taxon>Spermatophyta</taxon>
        <taxon>Magnoliopsida</taxon>
        <taxon>eudicotyledons</taxon>
        <taxon>Gunneridae</taxon>
        <taxon>Pentapetalae</taxon>
        <taxon>rosids</taxon>
        <taxon>fabids</taxon>
        <taxon>Malpighiales</taxon>
        <taxon>Euphorbiaceae</taxon>
        <taxon>Acalyphoideae</taxon>
        <taxon>Acalypheae</taxon>
        <taxon>Ricinus</taxon>
    </lineage>
</organism>
<protein>
    <submittedName>
        <fullName evidence="2">Cgi-62, putative</fullName>
    </submittedName>
</protein>
<feature type="region of interest" description="Disordered" evidence="1">
    <location>
        <begin position="301"/>
        <end position="374"/>
    </location>
</feature>
<feature type="compositionally biased region" description="Low complexity" evidence="1">
    <location>
        <begin position="359"/>
        <end position="372"/>
    </location>
</feature>
<reference evidence="3" key="1">
    <citation type="journal article" date="2010" name="Nat. Biotechnol.">
        <title>Draft genome sequence of the oilseed species Ricinus communis.</title>
        <authorList>
            <person name="Chan A.P."/>
            <person name="Crabtree J."/>
            <person name="Zhao Q."/>
            <person name="Lorenzi H."/>
            <person name="Orvis J."/>
            <person name="Puiu D."/>
            <person name="Melake-Berhan A."/>
            <person name="Jones K.M."/>
            <person name="Redman J."/>
            <person name="Chen G."/>
            <person name="Cahoon E.B."/>
            <person name="Gedil M."/>
            <person name="Stanke M."/>
            <person name="Haas B.J."/>
            <person name="Wortman J.R."/>
            <person name="Fraser-Liggett C.M."/>
            <person name="Ravel J."/>
            <person name="Rabinowicz P.D."/>
        </authorList>
    </citation>
    <scope>NUCLEOTIDE SEQUENCE [LARGE SCALE GENOMIC DNA]</scope>
    <source>
        <strain evidence="3">cv. Hale</strain>
    </source>
</reference>
<dbReference type="InParanoid" id="B9RY35"/>
<evidence type="ECO:0000313" key="3">
    <source>
        <dbReference type="Proteomes" id="UP000008311"/>
    </source>
</evidence>
<evidence type="ECO:0000313" key="2">
    <source>
        <dbReference type="EMBL" id="EEF43727.1"/>
    </source>
</evidence>
<dbReference type="EMBL" id="EQ973830">
    <property type="protein sequence ID" value="EEF43727.1"/>
    <property type="molecule type" value="Genomic_DNA"/>
</dbReference>
<dbReference type="eggNOG" id="KOG4197">
    <property type="taxonomic scope" value="Eukaryota"/>
</dbReference>
<feature type="compositionally biased region" description="Polar residues" evidence="1">
    <location>
        <begin position="314"/>
        <end position="332"/>
    </location>
</feature>
<evidence type="ECO:0000256" key="1">
    <source>
        <dbReference type="SAM" id="MobiDB-lite"/>
    </source>
</evidence>
<dbReference type="PANTHER" id="PTHR13555:SF36">
    <property type="entry name" value="ZINC FINGER C2HC DOMAIN-CONTAINING PROTEIN 1B"/>
    <property type="match status" value="1"/>
</dbReference>
<dbReference type="PANTHER" id="PTHR13555">
    <property type="entry name" value="C2H2 ZINC FINGER CGI-62-RELATED"/>
    <property type="match status" value="1"/>
</dbReference>
<dbReference type="AlphaFoldDB" id="B9RY35"/>
<dbReference type="Proteomes" id="UP000008311">
    <property type="component" value="Unassembled WGS sequence"/>
</dbReference>
<keyword evidence="3" id="KW-1185">Reference proteome</keyword>